<protein>
    <submittedName>
        <fullName evidence="1">Uncharacterized protein</fullName>
    </submittedName>
</protein>
<evidence type="ECO:0000313" key="2">
    <source>
        <dbReference type="Proteomes" id="UP000414136"/>
    </source>
</evidence>
<sequence>MKISTITWADLARIKKAAKAAKAALPDLTHMQRLDAIAAAEYGVRHFHELQKRYDAQVASHVDVDGGAHHCRFCSFTFDGTLPADIKTHSERHQHFEEAQAVLGFVPMPYKEREQIKRIGYEWMHSSDAGTQRRGALVVLLSHFERSMGRAVDGGRWHKHPYLTEYLAYALPGAAFIPEPIRQRLAKEFGEQPGVIAAGSTDWPSQATVELSRSASDAVDSTRLRENLSQAAKAAAEETSIPS</sequence>
<dbReference type="EMBL" id="CABPSQ010000007">
    <property type="protein sequence ID" value="VVE70479.1"/>
    <property type="molecule type" value="Genomic_DNA"/>
</dbReference>
<gene>
    <name evidence="1" type="ORF">PCA31118_03526</name>
</gene>
<name>A0A5E5AA45_9BURK</name>
<reference evidence="1 2" key="1">
    <citation type="submission" date="2019-08" db="EMBL/GenBank/DDBJ databases">
        <authorList>
            <person name="Peeters C."/>
        </authorList>
    </citation>
    <scope>NUCLEOTIDE SEQUENCE [LARGE SCALE GENOMIC DNA]</scope>
    <source>
        <strain evidence="1 2">LMG 31118</strain>
    </source>
</reference>
<evidence type="ECO:0000313" key="1">
    <source>
        <dbReference type="EMBL" id="VVE70479.1"/>
    </source>
</evidence>
<dbReference type="AlphaFoldDB" id="A0A5E5AA45"/>
<dbReference type="Proteomes" id="UP000414136">
    <property type="component" value="Unassembled WGS sequence"/>
</dbReference>
<dbReference type="RefSeq" id="WP_150626409.1">
    <property type="nucleotide sequence ID" value="NZ_CABPSQ010000007.1"/>
</dbReference>
<organism evidence="1 2">
    <name type="scientific">Pandoraea captiosa</name>
    <dbReference type="NCBI Taxonomy" id="2508302"/>
    <lineage>
        <taxon>Bacteria</taxon>
        <taxon>Pseudomonadati</taxon>
        <taxon>Pseudomonadota</taxon>
        <taxon>Betaproteobacteria</taxon>
        <taxon>Burkholderiales</taxon>
        <taxon>Burkholderiaceae</taxon>
        <taxon>Pandoraea</taxon>
    </lineage>
</organism>
<accession>A0A5E5AA45</accession>
<dbReference type="OrthoDB" id="9150086at2"/>
<proteinExistence type="predicted"/>
<keyword evidence="2" id="KW-1185">Reference proteome</keyword>